<dbReference type="EMBL" id="BAABJO010000011">
    <property type="protein sequence ID" value="GAA5122633.1"/>
    <property type="molecule type" value="Genomic_DNA"/>
</dbReference>
<evidence type="ECO:0000256" key="1">
    <source>
        <dbReference type="ARBA" id="ARBA00022801"/>
    </source>
</evidence>
<dbReference type="InterPro" id="IPR002641">
    <property type="entry name" value="PNPLA_dom"/>
</dbReference>
<sequence>MGRALVLGGGGITGVAWEIGMLCGLRELGVDLTDAELIVGTSAGALVGAQVATGVDPEQRYAAQLAPPDGEAAAALGRGALVQLVLAAVAGGRDPQRMRARIGRFARRARTGPAAERVAVFARRLPVHEWPQRDLRVTAVDAHSGERVVLDRNSGVPLVEAVAASCAVPGVWAPVSTGGRSLVDGGLCSPANADLAAGYEQVVVLAPIVRGIGPMIGAGPQVAALRAQGARVAFVSPDAEALAAIGRNVLDPAQRPAAARAGRAQAAAAVAGIADVWERVGDEGRR</sequence>
<reference evidence="7" key="1">
    <citation type="journal article" date="2019" name="Int. J. Syst. Evol. Microbiol.">
        <title>The Global Catalogue of Microorganisms (GCM) 10K type strain sequencing project: providing services to taxonomists for standard genome sequencing and annotation.</title>
        <authorList>
            <consortium name="The Broad Institute Genomics Platform"/>
            <consortium name="The Broad Institute Genome Sequencing Center for Infectious Disease"/>
            <person name="Wu L."/>
            <person name="Ma J."/>
        </authorList>
    </citation>
    <scope>NUCLEOTIDE SEQUENCE [LARGE SCALE GENOMIC DNA]</scope>
    <source>
        <strain evidence="7">JCM 18302</strain>
    </source>
</reference>
<evidence type="ECO:0000256" key="2">
    <source>
        <dbReference type="ARBA" id="ARBA00022963"/>
    </source>
</evidence>
<evidence type="ECO:0000256" key="3">
    <source>
        <dbReference type="ARBA" id="ARBA00023098"/>
    </source>
</evidence>
<keyword evidence="2 4" id="KW-0442">Lipid degradation</keyword>
<evidence type="ECO:0000256" key="4">
    <source>
        <dbReference type="PROSITE-ProRule" id="PRU01161"/>
    </source>
</evidence>
<dbReference type="SUPFAM" id="SSF52151">
    <property type="entry name" value="FabD/lysophospholipase-like"/>
    <property type="match status" value="1"/>
</dbReference>
<dbReference type="Proteomes" id="UP001500804">
    <property type="component" value="Unassembled WGS sequence"/>
</dbReference>
<feature type="short sequence motif" description="GXGXXG" evidence="4">
    <location>
        <begin position="9"/>
        <end position="14"/>
    </location>
</feature>
<gene>
    <name evidence="6" type="ORF">GCM10023320_33150</name>
</gene>
<keyword evidence="7" id="KW-1185">Reference proteome</keyword>
<feature type="domain" description="PNPLA" evidence="5">
    <location>
        <begin position="5"/>
        <end position="197"/>
    </location>
</feature>
<dbReference type="PANTHER" id="PTHR14226">
    <property type="entry name" value="NEUROPATHY TARGET ESTERASE/SWISS CHEESE D.MELANOGASTER"/>
    <property type="match status" value="1"/>
</dbReference>
<evidence type="ECO:0000313" key="6">
    <source>
        <dbReference type="EMBL" id="GAA5122633.1"/>
    </source>
</evidence>
<accession>A0ABP9NPQ7</accession>
<proteinExistence type="predicted"/>
<evidence type="ECO:0000313" key="7">
    <source>
        <dbReference type="Proteomes" id="UP001500804"/>
    </source>
</evidence>
<comment type="caution">
    <text evidence="6">The sequence shown here is derived from an EMBL/GenBank/DDBJ whole genome shotgun (WGS) entry which is preliminary data.</text>
</comment>
<dbReference type="Pfam" id="PF01734">
    <property type="entry name" value="Patatin"/>
    <property type="match status" value="1"/>
</dbReference>
<dbReference type="PROSITE" id="PS51635">
    <property type="entry name" value="PNPLA"/>
    <property type="match status" value="1"/>
</dbReference>
<dbReference type="RefSeq" id="WP_345605987.1">
    <property type="nucleotide sequence ID" value="NZ_BAABJO010000011.1"/>
</dbReference>
<dbReference type="PANTHER" id="PTHR14226:SF57">
    <property type="entry name" value="BLR7027 PROTEIN"/>
    <property type="match status" value="1"/>
</dbReference>
<dbReference type="InterPro" id="IPR016035">
    <property type="entry name" value="Acyl_Trfase/lysoPLipase"/>
</dbReference>
<dbReference type="Gene3D" id="3.40.1090.10">
    <property type="entry name" value="Cytosolic phospholipase A2 catalytic domain"/>
    <property type="match status" value="2"/>
</dbReference>
<feature type="active site" description="Proton acceptor" evidence="4">
    <location>
        <position position="184"/>
    </location>
</feature>
<feature type="short sequence motif" description="GXSXG" evidence="4">
    <location>
        <begin position="40"/>
        <end position="44"/>
    </location>
</feature>
<feature type="active site" description="Nucleophile" evidence="4">
    <location>
        <position position="42"/>
    </location>
</feature>
<evidence type="ECO:0000259" key="5">
    <source>
        <dbReference type="PROSITE" id="PS51635"/>
    </source>
</evidence>
<dbReference type="InterPro" id="IPR050301">
    <property type="entry name" value="NTE"/>
</dbReference>
<protein>
    <submittedName>
        <fullName evidence="6">Patatin-like phospholipase family protein</fullName>
    </submittedName>
</protein>
<keyword evidence="3 4" id="KW-0443">Lipid metabolism</keyword>
<organism evidence="6 7">
    <name type="scientific">Pseudonocardia adelaidensis</name>
    <dbReference type="NCBI Taxonomy" id="648754"/>
    <lineage>
        <taxon>Bacteria</taxon>
        <taxon>Bacillati</taxon>
        <taxon>Actinomycetota</taxon>
        <taxon>Actinomycetes</taxon>
        <taxon>Pseudonocardiales</taxon>
        <taxon>Pseudonocardiaceae</taxon>
        <taxon>Pseudonocardia</taxon>
    </lineage>
</organism>
<feature type="short sequence motif" description="DGA/G" evidence="4">
    <location>
        <begin position="184"/>
        <end position="186"/>
    </location>
</feature>
<name>A0ABP9NPQ7_9PSEU</name>
<keyword evidence="1 4" id="KW-0378">Hydrolase</keyword>